<keyword evidence="6" id="KW-0547">Nucleotide-binding</keyword>
<comment type="similarity">
    <text evidence="14">Belongs to the protein kinase superfamily. Ser/Thr protein kinase family. GCN2 subfamily.</text>
</comment>
<dbReference type="EC" id="2.7.11.1" evidence="2"/>
<keyword evidence="10" id="KW-0810">Translation regulation</keyword>
<evidence type="ECO:0000259" key="18">
    <source>
        <dbReference type="PROSITE" id="PS50011"/>
    </source>
</evidence>
<dbReference type="AlphaFoldDB" id="A0AAN8L0W5"/>
<dbReference type="PANTHER" id="PTHR11042:SF166">
    <property type="entry name" value="EUKARYOTIC TRANSLATION INITIATION FACTOR 2-ALPHA KINASE 3"/>
    <property type="match status" value="1"/>
</dbReference>
<evidence type="ECO:0000256" key="9">
    <source>
        <dbReference type="ARBA" id="ARBA00022840"/>
    </source>
</evidence>
<dbReference type="GO" id="GO:0006986">
    <property type="term" value="P:response to unfolded protein"/>
    <property type="evidence" value="ECO:0007669"/>
    <property type="project" value="UniProtKB-KW"/>
</dbReference>
<dbReference type="PANTHER" id="PTHR11042">
    <property type="entry name" value="EUKARYOTIC TRANSLATION INITIATION FACTOR 2-ALPHA KINASE EIF2-ALPHA KINASE -RELATED"/>
    <property type="match status" value="1"/>
</dbReference>
<feature type="compositionally biased region" description="Low complexity" evidence="16">
    <location>
        <begin position="811"/>
        <end position="820"/>
    </location>
</feature>
<keyword evidence="3" id="KW-0723">Serine/threonine-protein kinase</keyword>
<dbReference type="GO" id="GO:0005789">
    <property type="term" value="C:endoplasmic reticulum membrane"/>
    <property type="evidence" value="ECO:0007669"/>
    <property type="project" value="UniProtKB-SubCell"/>
</dbReference>
<feature type="domain" description="Protein kinase" evidence="18">
    <location>
        <begin position="514"/>
        <end position="1049"/>
    </location>
</feature>
<comment type="caution">
    <text evidence="19">The sequence shown here is derived from an EMBL/GenBank/DDBJ whole genome shotgun (WGS) entry which is preliminary data.</text>
</comment>
<gene>
    <name evidence="19" type="ORF">J4Q44_G00255150</name>
</gene>
<evidence type="ECO:0000256" key="4">
    <source>
        <dbReference type="ARBA" id="ARBA00022553"/>
    </source>
</evidence>
<evidence type="ECO:0000256" key="8">
    <source>
        <dbReference type="ARBA" id="ARBA00022824"/>
    </source>
</evidence>
<sequence length="1083" mass="119119">MEREFHFGNVSISLVLMLLLRALTGTCPTLSLAAGREHQPAAALGSHTAGEDGTEGLLVERGLESIGGPVPVVIGDVTVEDHDDESGATGEGEEPYGESNGNIKPTRSLVIISTLDGRISALDPYNQGRKQWDLDVGSGCLVSSSLSKPEVFGNKMFIPSLDGALFQWNRDRESMEAVPFSVESLLESSYRIGEDTVLVGGKSLTSYGLGAYSGKLRYICSGQWAVAAGGREDRVHPIRCCTAEYPEDCQGRPTTLVLESFCTPIASAWLVGGGKVTAISLFDDTPYSSRADAEEQEEEDEDIMEAAREATESSVYLGMYQGQLYLQSSVKISEKFPSKGLNGPGPDPDTIPTIRWKPLIHSPSRTPVLVGSDEFDKCLNNDKFSHEEYSNGALSVLQYPYDNGYYFPYSKRYRGRRGVAEVSLLKGGGAAEKKRRKDPVLLLPWWKEILGTMVFCIAATTYIVRKFFHPPAPVAYIRQRKESETQCQTDSKYDLEVAEPKEIVVMETRSRVIPLSRFSVDQGVIWVVFEARNKVDDCNYAIKRCLQPNRELAREKVMREVKALAKLEHPGIIRYFNAWQESPPEGWQEGQDQRWLEERQESPPEGWQEGQDQRWLEESTTDWPQSSPDHMEVLSVKVPISSVSGLGGAFITDHDQSMLFSSAGGAMGFGGGAMDFRVGSDLPFPLLNGQDSMMSELDSQPDPEASASDTPHSFELCPPRGPSDCTSSSFDIVFEDSGCDRDADPDPDPEVTTPSGASGLASPPLTEKAISSSSHTRGADPLPVPTIPSSPSIPSSSSHTRGADPLPVPTIPSSTSIPSSSSPPRPTSLSLCLVPSPSRTPPAPRPQPSPKVYLYIQMQLCRKDTLKDWMSQRCLPEQREHSQCLGIFLQISEAVHFLHNKGLMHRDLKPSNIFFTVDDVVKVGDFGLVTAMDQEDDEDEPGPLTPMPSYARHTGQVGTKLYMSPEQLSGNLYSHKVDIYSLGLILFELLCPFRTQMERVRTLTEVRGLQFPAVFSKNNVQELGMVRSMLSRNPAERPEAADITEEPLFQELEVPCRQAVRQRSRTYSASSAGWPARTSTASS</sequence>
<feature type="compositionally biased region" description="Basic and acidic residues" evidence="16">
    <location>
        <begin position="591"/>
        <end position="602"/>
    </location>
</feature>
<evidence type="ECO:0000256" key="5">
    <source>
        <dbReference type="ARBA" id="ARBA00022679"/>
    </source>
</evidence>
<evidence type="ECO:0000256" key="10">
    <source>
        <dbReference type="ARBA" id="ARBA00022845"/>
    </source>
</evidence>
<evidence type="ECO:0000256" key="3">
    <source>
        <dbReference type="ARBA" id="ARBA00022527"/>
    </source>
</evidence>
<feature type="compositionally biased region" description="Polar residues" evidence="16">
    <location>
        <begin position="1065"/>
        <end position="1083"/>
    </location>
</feature>
<feature type="region of interest" description="Disordered" evidence="16">
    <location>
        <begin position="687"/>
        <end position="722"/>
    </location>
</feature>
<evidence type="ECO:0000256" key="12">
    <source>
        <dbReference type="ARBA" id="ARBA00023180"/>
    </source>
</evidence>
<keyword evidence="5" id="KW-0808">Transferase</keyword>
<dbReference type="Gene3D" id="3.30.200.20">
    <property type="entry name" value="Phosphorylase Kinase, domain 1"/>
    <property type="match status" value="1"/>
</dbReference>
<evidence type="ECO:0000256" key="17">
    <source>
        <dbReference type="SAM" id="SignalP"/>
    </source>
</evidence>
<keyword evidence="7" id="KW-0418">Kinase</keyword>
<feature type="compositionally biased region" description="Acidic residues" evidence="16">
    <location>
        <begin position="81"/>
        <end position="96"/>
    </location>
</feature>
<dbReference type="GO" id="GO:0004694">
    <property type="term" value="F:eukaryotic translation initiation factor 2alpha kinase activity"/>
    <property type="evidence" value="ECO:0007669"/>
    <property type="project" value="TreeGrafter"/>
</dbReference>
<dbReference type="Proteomes" id="UP001356427">
    <property type="component" value="Unassembled WGS sequence"/>
</dbReference>
<evidence type="ECO:0000256" key="11">
    <source>
        <dbReference type="ARBA" id="ARBA00023016"/>
    </source>
</evidence>
<evidence type="ECO:0000256" key="6">
    <source>
        <dbReference type="ARBA" id="ARBA00022741"/>
    </source>
</evidence>
<evidence type="ECO:0000256" key="14">
    <source>
        <dbReference type="ARBA" id="ARBA00037982"/>
    </source>
</evidence>
<dbReference type="InterPro" id="IPR011047">
    <property type="entry name" value="Quinoprotein_ADH-like_sf"/>
</dbReference>
<keyword evidence="11" id="KW-0346">Stress response</keyword>
<proteinExistence type="inferred from homology"/>
<keyword evidence="12" id="KW-0325">Glycoprotein</keyword>
<dbReference type="SUPFAM" id="SSF50998">
    <property type="entry name" value="Quinoprotein alcohol dehydrogenase-like"/>
    <property type="match status" value="1"/>
</dbReference>
<dbReference type="PROSITE" id="PS00108">
    <property type="entry name" value="PROTEIN_KINASE_ST"/>
    <property type="match status" value="1"/>
</dbReference>
<feature type="compositionally biased region" description="Low complexity" evidence="16">
    <location>
        <begin position="827"/>
        <end position="837"/>
    </location>
</feature>
<dbReference type="InterPro" id="IPR000719">
    <property type="entry name" value="Prot_kinase_dom"/>
</dbReference>
<evidence type="ECO:0000256" key="15">
    <source>
        <dbReference type="ARBA" id="ARBA00041500"/>
    </source>
</evidence>
<feature type="region of interest" description="Disordered" evidence="16">
    <location>
        <begin position="1064"/>
        <end position="1083"/>
    </location>
</feature>
<dbReference type="EMBL" id="JAGTTL010000023">
    <property type="protein sequence ID" value="KAK6304929.1"/>
    <property type="molecule type" value="Genomic_DNA"/>
</dbReference>
<dbReference type="SUPFAM" id="SSF56112">
    <property type="entry name" value="Protein kinase-like (PK-like)"/>
    <property type="match status" value="1"/>
</dbReference>
<dbReference type="SMART" id="SM00220">
    <property type="entry name" value="S_TKc"/>
    <property type="match status" value="1"/>
</dbReference>
<dbReference type="Gene3D" id="1.10.510.10">
    <property type="entry name" value="Transferase(Phosphotransferase) domain 1"/>
    <property type="match status" value="1"/>
</dbReference>
<dbReference type="InterPro" id="IPR011009">
    <property type="entry name" value="Kinase-like_dom_sf"/>
</dbReference>
<evidence type="ECO:0000256" key="7">
    <source>
        <dbReference type="ARBA" id="ARBA00022777"/>
    </source>
</evidence>
<feature type="compositionally biased region" description="Low complexity" evidence="16">
    <location>
        <begin position="789"/>
        <end position="798"/>
    </location>
</feature>
<dbReference type="FunFam" id="1.10.510.10:FF:000251">
    <property type="entry name" value="eukaryotic translation initiation factor 2-alpha kinase 3"/>
    <property type="match status" value="1"/>
</dbReference>
<dbReference type="Pfam" id="PF00069">
    <property type="entry name" value="Pkinase"/>
    <property type="match status" value="1"/>
</dbReference>
<dbReference type="GO" id="GO:0005524">
    <property type="term" value="F:ATP binding"/>
    <property type="evidence" value="ECO:0007669"/>
    <property type="project" value="UniProtKB-KW"/>
</dbReference>
<reference evidence="19 20" key="1">
    <citation type="submission" date="2021-04" db="EMBL/GenBank/DDBJ databases">
        <authorList>
            <person name="De Guttry C."/>
            <person name="Zahm M."/>
            <person name="Klopp C."/>
            <person name="Cabau C."/>
            <person name="Louis A."/>
            <person name="Berthelot C."/>
            <person name="Parey E."/>
            <person name="Roest Crollius H."/>
            <person name="Montfort J."/>
            <person name="Robinson-Rechavi M."/>
            <person name="Bucao C."/>
            <person name="Bouchez O."/>
            <person name="Gislard M."/>
            <person name="Lluch J."/>
            <person name="Milhes M."/>
            <person name="Lampietro C."/>
            <person name="Lopez Roques C."/>
            <person name="Donnadieu C."/>
            <person name="Braasch I."/>
            <person name="Desvignes T."/>
            <person name="Postlethwait J."/>
            <person name="Bobe J."/>
            <person name="Wedekind C."/>
            <person name="Guiguen Y."/>
        </authorList>
    </citation>
    <scope>NUCLEOTIDE SEQUENCE [LARGE SCALE GENOMIC DNA]</scope>
    <source>
        <strain evidence="19">Cs_M1</strain>
        <tissue evidence="19">Blood</tissue>
    </source>
</reference>
<dbReference type="InterPro" id="IPR050339">
    <property type="entry name" value="CC_SR_Kinase"/>
</dbReference>
<feature type="compositionally biased region" description="Pro residues" evidence="16">
    <location>
        <begin position="838"/>
        <end position="849"/>
    </location>
</feature>
<keyword evidence="20" id="KW-1185">Reference proteome</keyword>
<dbReference type="GO" id="GO:0005634">
    <property type="term" value="C:nucleus"/>
    <property type="evidence" value="ECO:0007669"/>
    <property type="project" value="TreeGrafter"/>
</dbReference>
<protein>
    <recommendedName>
        <fullName evidence="2">non-specific serine/threonine protein kinase</fullName>
        <ecNumber evidence="2">2.7.11.1</ecNumber>
    </recommendedName>
    <alternativeName>
        <fullName evidence="15">PRKR-like endoplasmic reticulum kinase</fullName>
    </alternativeName>
</protein>
<accession>A0AAN8L0W5</accession>
<keyword evidence="4" id="KW-0597">Phosphoprotein</keyword>
<organism evidence="19 20">
    <name type="scientific">Coregonus suidteri</name>
    <dbReference type="NCBI Taxonomy" id="861788"/>
    <lineage>
        <taxon>Eukaryota</taxon>
        <taxon>Metazoa</taxon>
        <taxon>Chordata</taxon>
        <taxon>Craniata</taxon>
        <taxon>Vertebrata</taxon>
        <taxon>Euteleostomi</taxon>
        <taxon>Actinopterygii</taxon>
        <taxon>Neopterygii</taxon>
        <taxon>Teleostei</taxon>
        <taxon>Protacanthopterygii</taxon>
        <taxon>Salmoniformes</taxon>
        <taxon>Salmonidae</taxon>
        <taxon>Coregoninae</taxon>
        <taxon>Coregonus</taxon>
    </lineage>
</organism>
<evidence type="ECO:0000256" key="13">
    <source>
        <dbReference type="ARBA" id="ARBA00023230"/>
    </source>
</evidence>
<evidence type="ECO:0000256" key="16">
    <source>
        <dbReference type="SAM" id="MobiDB-lite"/>
    </source>
</evidence>
<evidence type="ECO:0000256" key="1">
    <source>
        <dbReference type="ARBA" id="ARBA00004389"/>
    </source>
</evidence>
<feature type="signal peptide" evidence="17">
    <location>
        <begin position="1"/>
        <end position="25"/>
    </location>
</feature>
<feature type="region of interest" description="Disordered" evidence="16">
    <location>
        <begin position="736"/>
        <end position="850"/>
    </location>
</feature>
<feature type="chain" id="PRO_5042811807" description="non-specific serine/threonine protein kinase" evidence="17">
    <location>
        <begin position="26"/>
        <end position="1083"/>
    </location>
</feature>
<keyword evidence="9" id="KW-0067">ATP-binding</keyword>
<evidence type="ECO:0000256" key="2">
    <source>
        <dbReference type="ARBA" id="ARBA00012513"/>
    </source>
</evidence>
<evidence type="ECO:0000313" key="20">
    <source>
        <dbReference type="Proteomes" id="UP001356427"/>
    </source>
</evidence>
<dbReference type="PROSITE" id="PS50011">
    <property type="entry name" value="PROTEIN_KINASE_DOM"/>
    <property type="match status" value="1"/>
</dbReference>
<name>A0AAN8L0W5_9TELE</name>
<keyword evidence="13" id="KW-0834">Unfolded protein response</keyword>
<evidence type="ECO:0000313" key="19">
    <source>
        <dbReference type="EMBL" id="KAK6304929.1"/>
    </source>
</evidence>
<feature type="region of interest" description="Disordered" evidence="16">
    <location>
        <begin position="81"/>
        <end position="101"/>
    </location>
</feature>
<keyword evidence="8" id="KW-0256">Endoplasmic reticulum</keyword>
<dbReference type="InterPro" id="IPR008271">
    <property type="entry name" value="Ser/Thr_kinase_AS"/>
</dbReference>
<keyword evidence="17" id="KW-0732">Signal</keyword>
<comment type="subcellular location">
    <subcellularLocation>
        <location evidence="1">Endoplasmic reticulum membrane</location>
        <topology evidence="1">Single-pass membrane protein</topology>
    </subcellularLocation>
</comment>
<feature type="region of interest" description="Disordered" evidence="16">
    <location>
        <begin position="583"/>
        <end position="628"/>
    </location>
</feature>